<dbReference type="Proteomes" id="UP001479436">
    <property type="component" value="Unassembled WGS sequence"/>
</dbReference>
<dbReference type="InterPro" id="IPR036866">
    <property type="entry name" value="RibonucZ/Hydroxyglut_hydro"/>
</dbReference>
<protein>
    <submittedName>
        <fullName evidence="1">Uncharacterized protein</fullName>
    </submittedName>
</protein>
<sequence>MCGGGGDYYRDRAKARNAISVIFTVNAGASGGMLFTGDATNESFEKLAAQSFDIVKVAHHGSQVTNTLAMIEKFKARHYLISGKTAGSILQPGLQTLQWIAESATNPEMWLTNWDQENPNNLYCLDRLVDHNQTPYTVSLVRAGVASLRFVTDAGSIAGVRDGDYEVVLPRNDDGLLCPNLPNFSNSLAHVQEQNATVEQAHYTADVHTNSPVHSNSYAGKHLQHSE</sequence>
<gene>
    <name evidence="1" type="ORF">K7432_017669</name>
</gene>
<dbReference type="Gene3D" id="3.60.15.10">
    <property type="entry name" value="Ribonuclease Z/Hydroxyacylglutathione hydrolase-like"/>
    <property type="match status" value="1"/>
</dbReference>
<keyword evidence="2" id="KW-1185">Reference proteome</keyword>
<proteinExistence type="predicted"/>
<dbReference type="EMBL" id="JASJQH010011010">
    <property type="protein sequence ID" value="KAK9667574.1"/>
    <property type="molecule type" value="Genomic_DNA"/>
</dbReference>
<reference evidence="1 2" key="1">
    <citation type="submission" date="2023-04" db="EMBL/GenBank/DDBJ databases">
        <title>Genome of Basidiobolus ranarum AG-B5.</title>
        <authorList>
            <person name="Stajich J.E."/>
            <person name="Carter-House D."/>
            <person name="Gryganskyi A."/>
        </authorList>
    </citation>
    <scope>NUCLEOTIDE SEQUENCE [LARGE SCALE GENOMIC DNA]</scope>
    <source>
        <strain evidence="1 2">AG-B5</strain>
    </source>
</reference>
<comment type="caution">
    <text evidence="1">The sequence shown here is derived from an EMBL/GenBank/DDBJ whole genome shotgun (WGS) entry which is preliminary data.</text>
</comment>
<evidence type="ECO:0000313" key="1">
    <source>
        <dbReference type="EMBL" id="KAK9667574.1"/>
    </source>
</evidence>
<accession>A0ABR2VK27</accession>
<organism evidence="1 2">
    <name type="scientific">Basidiobolus ranarum</name>
    <dbReference type="NCBI Taxonomy" id="34480"/>
    <lineage>
        <taxon>Eukaryota</taxon>
        <taxon>Fungi</taxon>
        <taxon>Fungi incertae sedis</taxon>
        <taxon>Zoopagomycota</taxon>
        <taxon>Entomophthoromycotina</taxon>
        <taxon>Basidiobolomycetes</taxon>
        <taxon>Basidiobolales</taxon>
        <taxon>Basidiobolaceae</taxon>
        <taxon>Basidiobolus</taxon>
    </lineage>
</organism>
<name>A0ABR2VK27_9FUNG</name>
<evidence type="ECO:0000313" key="2">
    <source>
        <dbReference type="Proteomes" id="UP001479436"/>
    </source>
</evidence>